<keyword evidence="2" id="KW-1185">Reference proteome</keyword>
<protein>
    <submittedName>
        <fullName evidence="1">Uncharacterized protein</fullName>
    </submittedName>
</protein>
<dbReference type="Proteomes" id="UP001164746">
    <property type="component" value="Chromosome 13"/>
</dbReference>
<accession>A0ABY7FRV9</accession>
<name>A0ABY7FRV9_MYAAR</name>
<gene>
    <name evidence="1" type="ORF">MAR_038419</name>
</gene>
<reference evidence="1" key="1">
    <citation type="submission" date="2022-11" db="EMBL/GenBank/DDBJ databases">
        <title>Centuries of genome instability and evolution in soft-shell clam transmissible cancer (bioRxiv).</title>
        <authorList>
            <person name="Hart S.F.M."/>
            <person name="Yonemitsu M.A."/>
            <person name="Giersch R.M."/>
            <person name="Beal B.F."/>
            <person name="Arriagada G."/>
            <person name="Davis B.W."/>
            <person name="Ostrander E.A."/>
            <person name="Goff S.P."/>
            <person name="Metzger M.J."/>
        </authorList>
    </citation>
    <scope>NUCLEOTIDE SEQUENCE</scope>
    <source>
        <strain evidence="1">MELC-2E11</strain>
        <tissue evidence="1">Siphon/mantle</tissue>
    </source>
</reference>
<proteinExistence type="predicted"/>
<organism evidence="1 2">
    <name type="scientific">Mya arenaria</name>
    <name type="common">Soft-shell clam</name>
    <dbReference type="NCBI Taxonomy" id="6604"/>
    <lineage>
        <taxon>Eukaryota</taxon>
        <taxon>Metazoa</taxon>
        <taxon>Spiralia</taxon>
        <taxon>Lophotrochozoa</taxon>
        <taxon>Mollusca</taxon>
        <taxon>Bivalvia</taxon>
        <taxon>Autobranchia</taxon>
        <taxon>Heteroconchia</taxon>
        <taxon>Euheterodonta</taxon>
        <taxon>Imparidentia</taxon>
        <taxon>Neoheterodontei</taxon>
        <taxon>Myida</taxon>
        <taxon>Myoidea</taxon>
        <taxon>Myidae</taxon>
        <taxon>Mya</taxon>
    </lineage>
</organism>
<sequence length="339" mass="38275">MYGVCVRRIRCVSLEGRTFNSGCTCQLVFNSCNWRGLFHIGFKCVTIGAGSLMYGVCVRRIRCVSLEGRTFNSGCTCQLVFNSCNWRGLFHIGFKCVTIGAGSLMYGVCVRRIRCVILEGRTFSSGCTCQLVFNSCNWRGLFHIGFKCVTIGAGNLMYGVCVRRIRCVILEGRTFNSGCTCQLVFNSCNWRGLFHIGFKCVTIGAGSLMYGVCVRRIRCVSLEGRTFSYIRKCHLVFNSCNWRGLFHIGLKCVPFSAGNLMYGVCVRRIRCVILEGRTFNYIRKCHLVFNSCNWRGLFHIGLKRIRCVSLEGRTFNSGCTCQLVFNSCNWRGLFHIGLI</sequence>
<dbReference type="EMBL" id="CP111024">
    <property type="protein sequence ID" value="WAR24750.1"/>
    <property type="molecule type" value="Genomic_DNA"/>
</dbReference>
<evidence type="ECO:0000313" key="1">
    <source>
        <dbReference type="EMBL" id="WAR24750.1"/>
    </source>
</evidence>
<evidence type="ECO:0000313" key="2">
    <source>
        <dbReference type="Proteomes" id="UP001164746"/>
    </source>
</evidence>